<dbReference type="EMBL" id="LR796916">
    <property type="protein sequence ID" value="CAB4174281.1"/>
    <property type="molecule type" value="Genomic_DNA"/>
</dbReference>
<gene>
    <name evidence="2" type="ORF">UFOVP1247_347</name>
    <name evidence="1" type="ORF">UFOVP970_34</name>
</gene>
<organism evidence="2">
    <name type="scientific">uncultured Caudovirales phage</name>
    <dbReference type="NCBI Taxonomy" id="2100421"/>
    <lineage>
        <taxon>Viruses</taxon>
        <taxon>Duplodnaviria</taxon>
        <taxon>Heunggongvirae</taxon>
        <taxon>Uroviricota</taxon>
        <taxon>Caudoviricetes</taxon>
        <taxon>Peduoviridae</taxon>
        <taxon>Maltschvirus</taxon>
        <taxon>Maltschvirus maltsch</taxon>
    </lineage>
</organism>
<reference evidence="2" key="1">
    <citation type="submission" date="2020-05" db="EMBL/GenBank/DDBJ databases">
        <authorList>
            <person name="Chiriac C."/>
            <person name="Salcher M."/>
            <person name="Ghai R."/>
            <person name="Kavagutti S V."/>
        </authorList>
    </citation>
    <scope>NUCLEOTIDE SEQUENCE</scope>
</reference>
<accession>A0A6J5RI04</accession>
<dbReference type="EMBL" id="LR797195">
    <property type="protein sequence ID" value="CAB4193976.1"/>
    <property type="molecule type" value="Genomic_DNA"/>
</dbReference>
<name>A0A6J5RI04_9CAUD</name>
<sequence length="106" mass="12148">MEKLVVYNSMSFNKKRVPVLEELIESHNQLGDSYLDQFRSCDALVGSQESVEYLDRFFASNKPDTISQVLALLIEAKELLLNRGSSKYIDDFNNLQEVINSITNKQ</sequence>
<evidence type="ECO:0000313" key="2">
    <source>
        <dbReference type="EMBL" id="CAB4193976.1"/>
    </source>
</evidence>
<evidence type="ECO:0000313" key="1">
    <source>
        <dbReference type="EMBL" id="CAB4174281.1"/>
    </source>
</evidence>
<protein>
    <submittedName>
        <fullName evidence="2">Uncharacterized protein</fullName>
    </submittedName>
</protein>
<proteinExistence type="predicted"/>